<dbReference type="RefSeq" id="WP_092524209.1">
    <property type="nucleotide sequence ID" value="NZ_FNCI01000003.1"/>
</dbReference>
<reference evidence="2 3" key="1">
    <citation type="submission" date="2016-10" db="EMBL/GenBank/DDBJ databases">
        <authorList>
            <person name="de Groot N.N."/>
        </authorList>
    </citation>
    <scope>NUCLEOTIDE SEQUENCE [LARGE SCALE GENOMIC DNA]</scope>
    <source>
        <strain evidence="2 3">BH539</strain>
    </source>
</reference>
<feature type="domain" description="Glycosyl transferase family 1" evidence="1">
    <location>
        <begin position="170"/>
        <end position="310"/>
    </location>
</feature>
<dbReference type="OrthoDB" id="9792269at2"/>
<dbReference type="Gene3D" id="3.40.50.2000">
    <property type="entry name" value="Glycogen Phosphorylase B"/>
    <property type="match status" value="2"/>
</dbReference>
<sequence length="341" mass="36290">MNVVFLTNKLVNGGGERVLVRLIEGVSAAGGTATILFLGKRAAISMDIQREMESAGAHVVLPTDPLAAWNVLRSATSLHLYNINVYVKALMLWPLMVRRRVICHVHGAAESANPLARRVFCAGWNPCDYLVFVSEAGKASYGIARGIVVPNPVVFPPVRSGGEISAGRRLRLLSVNRLVKVKRVAAQIEIIAALRDRHGLNVTLDIVGEGAEHELLAAKVEALCLGEAVHFLGGRDHKDVLELYQSYDVFLATSAAEGLGLSLIEALAAGLPAFAASIPPYREVSAIGGGVQFIDPDAPAAAADEIAEALIAGTLAPADSSALRQSFDPDAFLARMTELYR</sequence>
<evidence type="ECO:0000259" key="1">
    <source>
        <dbReference type="Pfam" id="PF00534"/>
    </source>
</evidence>
<gene>
    <name evidence="2" type="ORF">SAMN05216571_103321</name>
</gene>
<dbReference type="Proteomes" id="UP000198641">
    <property type="component" value="Unassembled WGS sequence"/>
</dbReference>
<organism evidence="2 3">
    <name type="scientific">Onishia taeanensis</name>
    <dbReference type="NCBI Taxonomy" id="284577"/>
    <lineage>
        <taxon>Bacteria</taxon>
        <taxon>Pseudomonadati</taxon>
        <taxon>Pseudomonadota</taxon>
        <taxon>Gammaproteobacteria</taxon>
        <taxon>Oceanospirillales</taxon>
        <taxon>Halomonadaceae</taxon>
        <taxon>Onishia</taxon>
    </lineage>
</organism>
<keyword evidence="2" id="KW-0808">Transferase</keyword>
<dbReference type="InterPro" id="IPR001296">
    <property type="entry name" value="Glyco_trans_1"/>
</dbReference>
<evidence type="ECO:0000313" key="3">
    <source>
        <dbReference type="Proteomes" id="UP000198641"/>
    </source>
</evidence>
<dbReference type="GO" id="GO:1901135">
    <property type="term" value="P:carbohydrate derivative metabolic process"/>
    <property type="evidence" value="ECO:0007669"/>
    <property type="project" value="UniProtKB-ARBA"/>
</dbReference>
<dbReference type="STRING" id="284577.SAMN05216571_103321"/>
<evidence type="ECO:0000313" key="2">
    <source>
        <dbReference type="EMBL" id="SDF99267.1"/>
    </source>
</evidence>
<dbReference type="Pfam" id="PF00534">
    <property type="entry name" value="Glycos_transf_1"/>
    <property type="match status" value="1"/>
</dbReference>
<protein>
    <submittedName>
        <fullName evidence="2">Glycosyltransferase involved in cell wall bisynthesis</fullName>
    </submittedName>
</protein>
<dbReference type="AlphaFoldDB" id="A0A1G7QL49"/>
<keyword evidence="3" id="KW-1185">Reference proteome</keyword>
<dbReference type="EMBL" id="FNCI01000003">
    <property type="protein sequence ID" value="SDF99267.1"/>
    <property type="molecule type" value="Genomic_DNA"/>
</dbReference>
<accession>A0A1G7QL49</accession>
<dbReference type="SUPFAM" id="SSF53756">
    <property type="entry name" value="UDP-Glycosyltransferase/glycogen phosphorylase"/>
    <property type="match status" value="1"/>
</dbReference>
<dbReference type="GO" id="GO:0016757">
    <property type="term" value="F:glycosyltransferase activity"/>
    <property type="evidence" value="ECO:0007669"/>
    <property type="project" value="InterPro"/>
</dbReference>
<name>A0A1G7QL49_9GAMM</name>
<proteinExistence type="predicted"/>
<dbReference type="PANTHER" id="PTHR12526">
    <property type="entry name" value="GLYCOSYLTRANSFERASE"/>
    <property type="match status" value="1"/>
</dbReference>